<evidence type="ECO:0000313" key="2">
    <source>
        <dbReference type="Proteomes" id="UP000663844"/>
    </source>
</evidence>
<dbReference type="InterPro" id="IPR036388">
    <property type="entry name" value="WH-like_DNA-bd_sf"/>
</dbReference>
<gene>
    <name evidence="1" type="ORF">OXD698_LOCUS44212</name>
</gene>
<feature type="non-terminal residue" evidence="1">
    <location>
        <position position="1"/>
    </location>
</feature>
<organism evidence="1 2">
    <name type="scientific">Adineta steineri</name>
    <dbReference type="NCBI Taxonomy" id="433720"/>
    <lineage>
        <taxon>Eukaryota</taxon>
        <taxon>Metazoa</taxon>
        <taxon>Spiralia</taxon>
        <taxon>Gnathifera</taxon>
        <taxon>Rotifera</taxon>
        <taxon>Eurotatoria</taxon>
        <taxon>Bdelloidea</taxon>
        <taxon>Adinetida</taxon>
        <taxon>Adinetidae</taxon>
        <taxon>Adineta</taxon>
    </lineage>
</organism>
<dbReference type="Gene3D" id="1.10.10.10">
    <property type="entry name" value="Winged helix-like DNA-binding domain superfamily/Winged helix DNA-binding domain"/>
    <property type="match status" value="1"/>
</dbReference>
<reference evidence="1" key="1">
    <citation type="submission" date="2021-02" db="EMBL/GenBank/DDBJ databases">
        <authorList>
            <person name="Nowell W R."/>
        </authorList>
    </citation>
    <scope>NUCLEOTIDE SEQUENCE</scope>
</reference>
<sequence>EPCDQLQCVTLLATLISQNRIKAYISYKHMTVVLSKEDPFPKVQQVIS</sequence>
<accession>A0A820FMG8</accession>
<dbReference type="Proteomes" id="UP000663844">
    <property type="component" value="Unassembled WGS sequence"/>
</dbReference>
<name>A0A820FMG8_9BILA</name>
<evidence type="ECO:0000313" key="1">
    <source>
        <dbReference type="EMBL" id="CAF4265346.1"/>
    </source>
</evidence>
<comment type="caution">
    <text evidence="1">The sequence shown here is derived from an EMBL/GenBank/DDBJ whole genome shotgun (WGS) entry which is preliminary data.</text>
</comment>
<dbReference type="AlphaFoldDB" id="A0A820FMG8"/>
<proteinExistence type="predicted"/>
<protein>
    <submittedName>
        <fullName evidence="1">Uncharacterized protein</fullName>
    </submittedName>
</protein>
<dbReference type="EMBL" id="CAJOAZ010013305">
    <property type="protein sequence ID" value="CAF4265346.1"/>
    <property type="molecule type" value="Genomic_DNA"/>
</dbReference>